<dbReference type="EMBL" id="JACIEK010000001">
    <property type="protein sequence ID" value="MBB3997228.1"/>
    <property type="molecule type" value="Genomic_DNA"/>
</dbReference>
<sequence>MTDAPYAPLCEVLARALEQAAQGKGADRHANGQPFTDQPILTISRMVGPGFAIGQVMKKAQEANTMARRGNSQNAVFELLGAINYLAAAVILIEEEWRA</sequence>
<dbReference type="AlphaFoldDB" id="A0A7W6EFF4"/>
<name>A0A7W6EFF4_9HYPH</name>
<organism evidence="1 2">
    <name type="scientific">Aureimonas pseudogalii</name>
    <dbReference type="NCBI Taxonomy" id="1744844"/>
    <lineage>
        <taxon>Bacteria</taxon>
        <taxon>Pseudomonadati</taxon>
        <taxon>Pseudomonadota</taxon>
        <taxon>Alphaproteobacteria</taxon>
        <taxon>Hyphomicrobiales</taxon>
        <taxon>Aurantimonadaceae</taxon>
        <taxon>Aureimonas</taxon>
    </lineage>
</organism>
<protein>
    <submittedName>
        <fullName evidence="1">Uncharacterized protein</fullName>
    </submittedName>
</protein>
<dbReference type="Proteomes" id="UP000542776">
    <property type="component" value="Unassembled WGS sequence"/>
</dbReference>
<reference evidence="1 2" key="1">
    <citation type="submission" date="2020-08" db="EMBL/GenBank/DDBJ databases">
        <title>Genomic Encyclopedia of Type Strains, Phase IV (KMG-IV): sequencing the most valuable type-strain genomes for metagenomic binning, comparative biology and taxonomic classification.</title>
        <authorList>
            <person name="Goeker M."/>
        </authorList>
    </citation>
    <scope>NUCLEOTIDE SEQUENCE [LARGE SCALE GENOMIC DNA]</scope>
    <source>
        <strain evidence="1 2">DSM 102238</strain>
    </source>
</reference>
<keyword evidence="2" id="KW-1185">Reference proteome</keyword>
<dbReference type="RefSeq" id="WP_183198531.1">
    <property type="nucleotide sequence ID" value="NZ_JACIEK010000001.1"/>
</dbReference>
<comment type="caution">
    <text evidence="1">The sequence shown here is derived from an EMBL/GenBank/DDBJ whole genome shotgun (WGS) entry which is preliminary data.</text>
</comment>
<evidence type="ECO:0000313" key="2">
    <source>
        <dbReference type="Proteomes" id="UP000542776"/>
    </source>
</evidence>
<proteinExistence type="predicted"/>
<gene>
    <name evidence="1" type="ORF">GGR04_001049</name>
</gene>
<accession>A0A7W6EFF4</accession>
<evidence type="ECO:0000313" key="1">
    <source>
        <dbReference type="EMBL" id="MBB3997228.1"/>
    </source>
</evidence>